<evidence type="ECO:0008006" key="9">
    <source>
        <dbReference type="Google" id="ProtNLM"/>
    </source>
</evidence>
<proteinExistence type="inferred from homology"/>
<organism evidence="7 8">
    <name type="scientific">Lymnaea stagnalis</name>
    <name type="common">Great pond snail</name>
    <name type="synonym">Helix stagnalis</name>
    <dbReference type="NCBI Taxonomy" id="6523"/>
    <lineage>
        <taxon>Eukaryota</taxon>
        <taxon>Metazoa</taxon>
        <taxon>Spiralia</taxon>
        <taxon>Lophotrochozoa</taxon>
        <taxon>Mollusca</taxon>
        <taxon>Gastropoda</taxon>
        <taxon>Heterobranchia</taxon>
        <taxon>Euthyneura</taxon>
        <taxon>Panpulmonata</taxon>
        <taxon>Hygrophila</taxon>
        <taxon>Lymnaeoidea</taxon>
        <taxon>Lymnaeidae</taxon>
        <taxon>Lymnaea</taxon>
    </lineage>
</organism>
<dbReference type="PANTHER" id="PTHR13143">
    <property type="entry name" value="TETRATRICOPEPTIDE REPEAT PROTEIN 19"/>
    <property type="match status" value="1"/>
</dbReference>
<comment type="similarity">
    <text evidence="2">Belongs to the TTC19 family.</text>
</comment>
<keyword evidence="5" id="KW-0809">Transit peptide</keyword>
<dbReference type="Pfam" id="PF13424">
    <property type="entry name" value="TPR_12"/>
    <property type="match status" value="1"/>
</dbReference>
<dbReference type="PANTHER" id="PTHR13143:SF6">
    <property type="entry name" value="TETRATRICOPEPTIDE REPEAT PROTEIN 19, MITOCHONDRIAL"/>
    <property type="match status" value="1"/>
</dbReference>
<name>A0AAV2I0P6_LYMST</name>
<evidence type="ECO:0000256" key="5">
    <source>
        <dbReference type="ARBA" id="ARBA00022946"/>
    </source>
</evidence>
<dbReference type="InterPro" id="IPR011990">
    <property type="entry name" value="TPR-like_helical_dom_sf"/>
</dbReference>
<keyword evidence="6" id="KW-0496">Mitochondrion</keyword>
<comment type="subcellular location">
    <subcellularLocation>
        <location evidence="1">Mitochondrion</location>
    </subcellularLocation>
</comment>
<keyword evidence="3" id="KW-0677">Repeat</keyword>
<evidence type="ECO:0000256" key="3">
    <source>
        <dbReference type="ARBA" id="ARBA00022737"/>
    </source>
</evidence>
<dbReference type="EMBL" id="CAXITT010000307">
    <property type="protein sequence ID" value="CAL1538618.1"/>
    <property type="molecule type" value="Genomic_DNA"/>
</dbReference>
<dbReference type="SUPFAM" id="SSF48452">
    <property type="entry name" value="TPR-like"/>
    <property type="match status" value="2"/>
</dbReference>
<accession>A0AAV2I0P6</accession>
<evidence type="ECO:0000313" key="8">
    <source>
        <dbReference type="Proteomes" id="UP001497497"/>
    </source>
</evidence>
<comment type="caution">
    <text evidence="7">The sequence shown here is derived from an EMBL/GenBank/DDBJ whole genome shotgun (WGS) entry which is preliminary data.</text>
</comment>
<evidence type="ECO:0000313" key="7">
    <source>
        <dbReference type="EMBL" id="CAL1538618.1"/>
    </source>
</evidence>
<evidence type="ECO:0000256" key="6">
    <source>
        <dbReference type="ARBA" id="ARBA00023128"/>
    </source>
</evidence>
<evidence type="ECO:0000256" key="4">
    <source>
        <dbReference type="ARBA" id="ARBA00022803"/>
    </source>
</evidence>
<sequence length="393" mass="44075">MLKKYNSCSLFEKMATSIARKLCSSSVNVGQQLKLNCFKLCIRREQHNLTPARFFTTPAIKYRTGTKSRAALLVSGTLSFALLGINFGKKDEEAVDPLTQKYRDARLAHMRQDLKEADNLYHECLKLASHLVEAKDITEEKFLTARILMYDGLADIAMQTGQIETAEALYKDTMKGCLQQGMDINHNTIVEISLKLASIYAIIGKKQEAEAGYLFCIQTQTPKLKTKMKQAKDAGIRPDLDEQEKDTAALLGMALGSYGRFLLYEKRYTEALPMFKQACAYADYILGPKSNQYIVVLNDLATLYIVTNRLSEAEQLLEEGIMLSNNFDLAEGAALYCNLGAVHLRKGKIPEATKTCQLALEFAKKFDHKMAYQMAESCLKKCESLKSGKPTEE</sequence>
<dbReference type="GO" id="GO:0034551">
    <property type="term" value="P:mitochondrial respiratory chain complex III assembly"/>
    <property type="evidence" value="ECO:0007669"/>
    <property type="project" value="InterPro"/>
</dbReference>
<dbReference type="Proteomes" id="UP001497497">
    <property type="component" value="Unassembled WGS sequence"/>
</dbReference>
<dbReference type="Gene3D" id="1.25.40.10">
    <property type="entry name" value="Tetratricopeptide repeat domain"/>
    <property type="match status" value="2"/>
</dbReference>
<evidence type="ECO:0000256" key="1">
    <source>
        <dbReference type="ARBA" id="ARBA00004173"/>
    </source>
</evidence>
<dbReference type="GO" id="GO:0005743">
    <property type="term" value="C:mitochondrial inner membrane"/>
    <property type="evidence" value="ECO:0007669"/>
    <property type="project" value="TreeGrafter"/>
</dbReference>
<evidence type="ECO:0000256" key="2">
    <source>
        <dbReference type="ARBA" id="ARBA00008219"/>
    </source>
</evidence>
<keyword evidence="4" id="KW-0802">TPR repeat</keyword>
<gene>
    <name evidence="7" type="ORF">GSLYS_00012439001</name>
</gene>
<dbReference type="InterPro" id="IPR040395">
    <property type="entry name" value="TTC19"/>
</dbReference>
<dbReference type="AlphaFoldDB" id="A0AAV2I0P6"/>
<reference evidence="7 8" key="1">
    <citation type="submission" date="2024-04" db="EMBL/GenBank/DDBJ databases">
        <authorList>
            <consortium name="Genoscope - CEA"/>
            <person name="William W."/>
        </authorList>
    </citation>
    <scope>NUCLEOTIDE SEQUENCE [LARGE SCALE GENOMIC DNA]</scope>
</reference>
<keyword evidence="8" id="KW-1185">Reference proteome</keyword>
<protein>
    <recommendedName>
        <fullName evidence="9">Tetratricopeptide repeat protein 19, mitochondrial</fullName>
    </recommendedName>
</protein>
<dbReference type="InterPro" id="IPR019734">
    <property type="entry name" value="TPR_rpt"/>
</dbReference>
<dbReference type="SMART" id="SM00028">
    <property type="entry name" value="TPR"/>
    <property type="match status" value="4"/>
</dbReference>